<dbReference type="EMBL" id="CM003536">
    <property type="protein sequence ID" value="RCV44019.1"/>
    <property type="molecule type" value="Genomic_DNA"/>
</dbReference>
<dbReference type="Gene3D" id="3.30.30.10">
    <property type="entry name" value="Knottin, scorpion toxin-like"/>
    <property type="match status" value="1"/>
</dbReference>
<keyword evidence="1 3" id="KW-0732">Signal</keyword>
<evidence type="ECO:0000259" key="4">
    <source>
        <dbReference type="SMART" id="SM00505"/>
    </source>
</evidence>
<dbReference type="PANTHER" id="PTHR33147">
    <property type="entry name" value="DEFENSIN-LIKE PROTEIN 1"/>
    <property type="match status" value="1"/>
</dbReference>
<dbReference type="InterPro" id="IPR003614">
    <property type="entry name" value="Knottins"/>
</dbReference>
<dbReference type="InterPro" id="IPR036574">
    <property type="entry name" value="Scorpion_toxin-like_sf"/>
</dbReference>
<dbReference type="OrthoDB" id="679888at2759"/>
<accession>A0A368SNM1</accession>
<keyword evidence="2" id="KW-1015">Disulfide bond</keyword>
<protein>
    <recommendedName>
        <fullName evidence="4">Knottins-like domain-containing protein</fullName>
    </recommendedName>
</protein>
<proteinExistence type="predicted"/>
<feature type="chain" id="PRO_5017049991" description="Knottins-like domain-containing protein" evidence="3">
    <location>
        <begin position="30"/>
        <end position="100"/>
    </location>
</feature>
<evidence type="ECO:0000313" key="5">
    <source>
        <dbReference type="EMBL" id="RCV44019.1"/>
    </source>
</evidence>
<dbReference type="CDD" id="cd00107">
    <property type="entry name" value="Knot1"/>
    <property type="match status" value="1"/>
</dbReference>
<reference evidence="5" key="1">
    <citation type="journal article" date="2012" name="Nat. Biotechnol.">
        <title>Reference genome sequence of the model plant Setaria.</title>
        <authorList>
            <person name="Bennetzen J.L."/>
            <person name="Schmutz J."/>
            <person name="Wang H."/>
            <person name="Percifield R."/>
            <person name="Hawkins J."/>
            <person name="Pontaroli A.C."/>
            <person name="Estep M."/>
            <person name="Feng L."/>
            <person name="Vaughn J.N."/>
            <person name="Grimwood J."/>
            <person name="Jenkins J."/>
            <person name="Barry K."/>
            <person name="Lindquist E."/>
            <person name="Hellsten U."/>
            <person name="Deshpande S."/>
            <person name="Wang X."/>
            <person name="Wu X."/>
            <person name="Mitros T."/>
            <person name="Triplett J."/>
            <person name="Yang X."/>
            <person name="Ye C.Y."/>
            <person name="Mauro-Herrera M."/>
            <person name="Wang L."/>
            <person name="Li P."/>
            <person name="Sharma M."/>
            <person name="Sharma R."/>
            <person name="Ronald P.C."/>
            <person name="Panaud O."/>
            <person name="Kellogg E.A."/>
            <person name="Brutnell T.P."/>
            <person name="Doust A.N."/>
            <person name="Tuskan G.A."/>
            <person name="Rokhsar D."/>
            <person name="Devos K.M."/>
        </authorList>
    </citation>
    <scope>NUCLEOTIDE SEQUENCE [LARGE SCALE GENOMIC DNA]</scope>
    <source>
        <strain evidence="5">Yugu1</strain>
    </source>
</reference>
<dbReference type="Pfam" id="PF00304">
    <property type="entry name" value="Gamma-thionin"/>
    <property type="match status" value="1"/>
</dbReference>
<feature type="signal peptide" evidence="3">
    <location>
        <begin position="1"/>
        <end position="29"/>
    </location>
</feature>
<gene>
    <name evidence="5" type="ORF">SETIT_9G340600v2</name>
</gene>
<evidence type="ECO:0000256" key="2">
    <source>
        <dbReference type="ARBA" id="ARBA00023157"/>
    </source>
</evidence>
<evidence type="ECO:0000256" key="3">
    <source>
        <dbReference type="SAM" id="SignalP"/>
    </source>
</evidence>
<dbReference type="InterPro" id="IPR008176">
    <property type="entry name" value="Defensin_plant"/>
</dbReference>
<dbReference type="PANTHER" id="PTHR33147:SF106">
    <property type="entry name" value="DEFENSIN-LIKE PROTEIN 11"/>
    <property type="match status" value="1"/>
</dbReference>
<dbReference type="AlphaFoldDB" id="A0A368SNM1"/>
<dbReference type="PROSITE" id="PS00940">
    <property type="entry name" value="GAMMA_THIONIN"/>
    <property type="match status" value="1"/>
</dbReference>
<reference evidence="5" key="2">
    <citation type="submission" date="2015-07" db="EMBL/GenBank/DDBJ databases">
        <authorList>
            <person name="Noorani M."/>
        </authorList>
    </citation>
    <scope>NUCLEOTIDE SEQUENCE</scope>
    <source>
        <strain evidence="5">Yugu1</strain>
    </source>
</reference>
<name>A0A368SNM1_SETIT</name>
<sequence>MEASPQKLSAAVVVLLLVMAAGTGPPVEAGECLSQSTTFKGLCLDSDSCNDKCLQESNAYSGGKCRGIHFTCWCITPCATTTLPPSEASPSPSDQTVWWP</sequence>
<organism evidence="5">
    <name type="scientific">Setaria italica</name>
    <name type="common">Foxtail millet</name>
    <name type="synonym">Panicum italicum</name>
    <dbReference type="NCBI Taxonomy" id="4555"/>
    <lineage>
        <taxon>Eukaryota</taxon>
        <taxon>Viridiplantae</taxon>
        <taxon>Streptophyta</taxon>
        <taxon>Embryophyta</taxon>
        <taxon>Tracheophyta</taxon>
        <taxon>Spermatophyta</taxon>
        <taxon>Magnoliopsida</taxon>
        <taxon>Liliopsida</taxon>
        <taxon>Poales</taxon>
        <taxon>Poaceae</taxon>
        <taxon>PACMAD clade</taxon>
        <taxon>Panicoideae</taxon>
        <taxon>Panicodae</taxon>
        <taxon>Paniceae</taxon>
        <taxon>Cenchrinae</taxon>
        <taxon>Setaria</taxon>
    </lineage>
</organism>
<evidence type="ECO:0000256" key="1">
    <source>
        <dbReference type="ARBA" id="ARBA00022729"/>
    </source>
</evidence>
<feature type="domain" description="Knottins-like" evidence="4">
    <location>
        <begin position="31"/>
        <end position="78"/>
    </location>
</feature>
<dbReference type="SMART" id="SM00505">
    <property type="entry name" value="Knot1"/>
    <property type="match status" value="1"/>
</dbReference>
<dbReference type="GO" id="GO:0006952">
    <property type="term" value="P:defense response"/>
    <property type="evidence" value="ECO:0007669"/>
    <property type="project" value="InterPro"/>
</dbReference>
<dbReference type="SUPFAM" id="SSF57095">
    <property type="entry name" value="Scorpion toxin-like"/>
    <property type="match status" value="1"/>
</dbReference>